<keyword evidence="4" id="KW-1003">Cell membrane</keyword>
<evidence type="ECO:0000256" key="13">
    <source>
        <dbReference type="ARBA" id="ARBA00023136"/>
    </source>
</evidence>
<comment type="catalytic activity">
    <reaction evidence="1">
        <text>ATP + protein L-histidine = ADP + protein N-phospho-L-histidine.</text>
        <dbReference type="EC" id="2.7.13.3"/>
    </reaction>
</comment>
<keyword evidence="6" id="KW-0808">Transferase</keyword>
<feature type="domain" description="HAMP" evidence="16">
    <location>
        <begin position="204"/>
        <end position="256"/>
    </location>
</feature>
<dbReference type="InterPro" id="IPR003594">
    <property type="entry name" value="HATPase_dom"/>
</dbReference>
<comment type="subcellular location">
    <subcellularLocation>
        <location evidence="2">Cell membrane</location>
        <topology evidence="2">Multi-pass membrane protein</topology>
    </subcellularLocation>
</comment>
<dbReference type="PANTHER" id="PTHR34220">
    <property type="entry name" value="SENSOR HISTIDINE KINASE YPDA"/>
    <property type="match status" value="1"/>
</dbReference>
<gene>
    <name evidence="17" type="ORF">I6N95_17130</name>
</gene>
<keyword evidence="12" id="KW-0902">Two-component regulatory system</keyword>
<reference evidence="17" key="1">
    <citation type="submission" date="2020-12" db="EMBL/GenBank/DDBJ databases">
        <title>Vagococcus allomyrinae sp. nov. and Enterococcus lavae sp. nov., isolated from the larvae of Allomyrina dichotoma.</title>
        <authorList>
            <person name="Lee S.D."/>
        </authorList>
    </citation>
    <scope>NUCLEOTIDE SEQUENCE</scope>
    <source>
        <strain evidence="17">BWB3-3</strain>
    </source>
</reference>
<organism evidence="17 18">
    <name type="scientific">Vagococcus allomyrinae</name>
    <dbReference type="NCBI Taxonomy" id="2794353"/>
    <lineage>
        <taxon>Bacteria</taxon>
        <taxon>Bacillati</taxon>
        <taxon>Bacillota</taxon>
        <taxon>Bacilli</taxon>
        <taxon>Lactobacillales</taxon>
        <taxon>Enterococcaceae</taxon>
        <taxon>Vagococcus</taxon>
    </lineage>
</organism>
<dbReference type="AlphaFoldDB" id="A0A940PH06"/>
<dbReference type="GO" id="GO:0000155">
    <property type="term" value="F:phosphorelay sensor kinase activity"/>
    <property type="evidence" value="ECO:0007669"/>
    <property type="project" value="InterPro"/>
</dbReference>
<feature type="transmembrane region" description="Helical" evidence="14">
    <location>
        <begin position="179"/>
        <end position="197"/>
    </location>
</feature>
<dbReference type="SUPFAM" id="SSF55874">
    <property type="entry name" value="ATPase domain of HSP90 chaperone/DNA topoisomerase II/histidine kinase"/>
    <property type="match status" value="1"/>
</dbReference>
<dbReference type="EC" id="2.7.13.3" evidence="3"/>
<sequence>MFTSKSIRQIFQRQSTLILIVAILPLIFNTFFYTKQLYMYQKVVENINAANEISSIVKDEIPVKMRDLAYGQTNANSPEAKNILINVRKDIQQIEKNTTTRHETSILEVTYRTLDTIQTYLDEMIHNLQTEEPVAKNETTLAQIDSVNQLLDDVLQDFVKVEIELASQKNEQIANSVTILLKVQAAIFIIILFFIGWTKYSLTKYVQQPIDTLVSMANNLSKGDLTYRVSSAEVAELNVLTSSMNRMAGELDRLITDNAEKQYHLAQSELRVLQAQITPHFIYNTLDAIIALTEQGDMQRVKQTIYALSDFFRISLSRGKDWISVEKEARHVSDYLTILKTRYGESLLPVINIPDTLYEYDVLKMILQPLVENAVYHGTKFVRRQGIVELTGYDDPDFLYFQIKDNGIGMSADKLSEVKAELAKGIDTDFEEGYGLYNVNKRILLYYGSSAHLSVESQYRQGTIMTIKVPKISKELIEGS</sequence>
<dbReference type="Pfam" id="PF02518">
    <property type="entry name" value="HATPase_c"/>
    <property type="match status" value="1"/>
</dbReference>
<evidence type="ECO:0000256" key="9">
    <source>
        <dbReference type="ARBA" id="ARBA00022777"/>
    </source>
</evidence>
<evidence type="ECO:0000256" key="12">
    <source>
        <dbReference type="ARBA" id="ARBA00023012"/>
    </source>
</evidence>
<keyword evidence="18" id="KW-1185">Reference proteome</keyword>
<protein>
    <recommendedName>
        <fullName evidence="3">histidine kinase</fullName>
        <ecNumber evidence="3">2.7.13.3</ecNumber>
    </recommendedName>
</protein>
<evidence type="ECO:0000256" key="3">
    <source>
        <dbReference type="ARBA" id="ARBA00012438"/>
    </source>
</evidence>
<evidence type="ECO:0000256" key="14">
    <source>
        <dbReference type="SAM" id="Phobius"/>
    </source>
</evidence>
<dbReference type="SMART" id="SM00387">
    <property type="entry name" value="HATPase_c"/>
    <property type="match status" value="1"/>
</dbReference>
<keyword evidence="10" id="KW-0067">ATP-binding</keyword>
<evidence type="ECO:0000256" key="1">
    <source>
        <dbReference type="ARBA" id="ARBA00000085"/>
    </source>
</evidence>
<dbReference type="InterPro" id="IPR036890">
    <property type="entry name" value="HATPase_C_sf"/>
</dbReference>
<dbReference type="Pfam" id="PF00672">
    <property type="entry name" value="HAMP"/>
    <property type="match status" value="1"/>
</dbReference>
<dbReference type="Pfam" id="PF06580">
    <property type="entry name" value="His_kinase"/>
    <property type="match status" value="1"/>
</dbReference>
<dbReference type="PROSITE" id="PS50885">
    <property type="entry name" value="HAMP"/>
    <property type="match status" value="1"/>
</dbReference>
<accession>A0A940PH06</accession>
<keyword evidence="13 14" id="KW-0472">Membrane</keyword>
<keyword evidence="9 17" id="KW-0418">Kinase</keyword>
<keyword evidence="7 14" id="KW-0812">Transmembrane</keyword>
<dbReference type="InterPro" id="IPR050640">
    <property type="entry name" value="Bact_2-comp_sensor_kinase"/>
</dbReference>
<evidence type="ECO:0000256" key="10">
    <source>
        <dbReference type="ARBA" id="ARBA00022840"/>
    </source>
</evidence>
<dbReference type="SUPFAM" id="SSF158472">
    <property type="entry name" value="HAMP domain-like"/>
    <property type="match status" value="1"/>
</dbReference>
<dbReference type="CDD" id="cd06225">
    <property type="entry name" value="HAMP"/>
    <property type="match status" value="1"/>
</dbReference>
<evidence type="ECO:0000256" key="8">
    <source>
        <dbReference type="ARBA" id="ARBA00022741"/>
    </source>
</evidence>
<evidence type="ECO:0000256" key="5">
    <source>
        <dbReference type="ARBA" id="ARBA00022553"/>
    </source>
</evidence>
<evidence type="ECO:0000259" key="16">
    <source>
        <dbReference type="PROSITE" id="PS50885"/>
    </source>
</evidence>
<evidence type="ECO:0000313" key="17">
    <source>
        <dbReference type="EMBL" id="MBP1042743.1"/>
    </source>
</evidence>
<name>A0A940PH06_9ENTE</name>
<dbReference type="EMBL" id="JAEEGA010000012">
    <property type="protein sequence ID" value="MBP1042743.1"/>
    <property type="molecule type" value="Genomic_DNA"/>
</dbReference>
<dbReference type="InterPro" id="IPR003660">
    <property type="entry name" value="HAMP_dom"/>
</dbReference>
<dbReference type="GO" id="GO:0005524">
    <property type="term" value="F:ATP binding"/>
    <property type="evidence" value="ECO:0007669"/>
    <property type="project" value="UniProtKB-KW"/>
</dbReference>
<evidence type="ECO:0000256" key="4">
    <source>
        <dbReference type="ARBA" id="ARBA00022475"/>
    </source>
</evidence>
<evidence type="ECO:0000256" key="11">
    <source>
        <dbReference type="ARBA" id="ARBA00022989"/>
    </source>
</evidence>
<feature type="domain" description="Histidine kinase" evidence="15">
    <location>
        <begin position="363"/>
        <end position="473"/>
    </location>
</feature>
<dbReference type="GO" id="GO:0005886">
    <property type="term" value="C:plasma membrane"/>
    <property type="evidence" value="ECO:0007669"/>
    <property type="project" value="UniProtKB-SubCell"/>
</dbReference>
<dbReference type="Proteomes" id="UP000674938">
    <property type="component" value="Unassembled WGS sequence"/>
</dbReference>
<dbReference type="RefSeq" id="WP_209530211.1">
    <property type="nucleotide sequence ID" value="NZ_JAEEGA010000012.1"/>
</dbReference>
<keyword evidence="5" id="KW-0597">Phosphoprotein</keyword>
<dbReference type="SMART" id="SM00304">
    <property type="entry name" value="HAMP"/>
    <property type="match status" value="1"/>
</dbReference>
<keyword evidence="11 14" id="KW-1133">Transmembrane helix</keyword>
<comment type="caution">
    <text evidence="17">The sequence shown here is derived from an EMBL/GenBank/DDBJ whole genome shotgun (WGS) entry which is preliminary data.</text>
</comment>
<evidence type="ECO:0000256" key="6">
    <source>
        <dbReference type="ARBA" id="ARBA00022679"/>
    </source>
</evidence>
<dbReference type="PROSITE" id="PS50109">
    <property type="entry name" value="HIS_KIN"/>
    <property type="match status" value="1"/>
</dbReference>
<evidence type="ECO:0000313" key="18">
    <source>
        <dbReference type="Proteomes" id="UP000674938"/>
    </source>
</evidence>
<keyword evidence="8" id="KW-0547">Nucleotide-binding</keyword>
<dbReference type="Gene3D" id="3.30.565.10">
    <property type="entry name" value="Histidine kinase-like ATPase, C-terminal domain"/>
    <property type="match status" value="1"/>
</dbReference>
<evidence type="ECO:0000256" key="2">
    <source>
        <dbReference type="ARBA" id="ARBA00004651"/>
    </source>
</evidence>
<dbReference type="PANTHER" id="PTHR34220:SF11">
    <property type="entry name" value="SENSOR PROTEIN KINASE HPTS"/>
    <property type="match status" value="1"/>
</dbReference>
<feature type="transmembrane region" description="Helical" evidence="14">
    <location>
        <begin position="15"/>
        <end position="33"/>
    </location>
</feature>
<dbReference type="Gene3D" id="6.10.340.10">
    <property type="match status" value="1"/>
</dbReference>
<evidence type="ECO:0000259" key="15">
    <source>
        <dbReference type="PROSITE" id="PS50109"/>
    </source>
</evidence>
<dbReference type="InterPro" id="IPR010559">
    <property type="entry name" value="Sig_transdc_His_kin_internal"/>
</dbReference>
<evidence type="ECO:0000256" key="7">
    <source>
        <dbReference type="ARBA" id="ARBA00022692"/>
    </source>
</evidence>
<proteinExistence type="predicted"/>
<dbReference type="InterPro" id="IPR005467">
    <property type="entry name" value="His_kinase_dom"/>
</dbReference>